<feature type="domain" description="Armadillo-like repeats" evidence="3">
    <location>
        <begin position="338"/>
        <end position="371"/>
    </location>
</feature>
<dbReference type="PANTHER" id="PTHR36793">
    <property type="entry name" value="RIBOSOMAL RNA SMALL SUBUNIT METHYLTRANSFERASE J"/>
    <property type="match status" value="1"/>
</dbReference>
<keyword evidence="5" id="KW-1185">Reference proteome</keyword>
<gene>
    <name evidence="4" type="ORF">Gogos_012258</name>
</gene>
<evidence type="ECO:0000259" key="3">
    <source>
        <dbReference type="Pfam" id="PF22915"/>
    </source>
</evidence>
<reference evidence="4 5" key="1">
    <citation type="journal article" date="2019" name="Genome Biol. Evol.">
        <title>Insights into the evolution of the New World diploid cottons (Gossypium, subgenus Houzingenia) based on genome sequencing.</title>
        <authorList>
            <person name="Grover C.E."/>
            <person name="Arick M.A. 2nd"/>
            <person name="Thrash A."/>
            <person name="Conover J.L."/>
            <person name="Sanders W.S."/>
            <person name="Peterson D.G."/>
            <person name="Frelichowski J.E."/>
            <person name="Scheffler J.A."/>
            <person name="Scheffler B.E."/>
            <person name="Wendel J.F."/>
        </authorList>
    </citation>
    <scope>NUCLEOTIDE SEQUENCE [LARGE SCALE GENOMIC DNA]</scope>
    <source>
        <strain evidence="4">5</strain>
        <tissue evidence="4">Leaf</tissue>
    </source>
</reference>
<dbReference type="Proteomes" id="UP000593579">
    <property type="component" value="Unassembled WGS sequence"/>
</dbReference>
<accession>A0A7J9BRY8</accession>
<dbReference type="EMBL" id="JABEZY010000005">
    <property type="protein sequence ID" value="MBA0738950.1"/>
    <property type="molecule type" value="Genomic_DNA"/>
</dbReference>
<keyword evidence="2" id="KW-0812">Transmembrane</keyword>
<comment type="caution">
    <text evidence="4">The sequence shown here is derived from an EMBL/GenBank/DDBJ whole genome shotgun (WGS) entry which is preliminary data.</text>
</comment>
<organism evidence="4 5">
    <name type="scientific">Gossypium gossypioides</name>
    <name type="common">Mexican cotton</name>
    <name type="synonym">Selera gossypioides</name>
    <dbReference type="NCBI Taxonomy" id="34282"/>
    <lineage>
        <taxon>Eukaryota</taxon>
        <taxon>Viridiplantae</taxon>
        <taxon>Streptophyta</taxon>
        <taxon>Embryophyta</taxon>
        <taxon>Tracheophyta</taxon>
        <taxon>Spermatophyta</taxon>
        <taxon>Magnoliopsida</taxon>
        <taxon>eudicotyledons</taxon>
        <taxon>Gunneridae</taxon>
        <taxon>Pentapetalae</taxon>
        <taxon>rosids</taxon>
        <taxon>malvids</taxon>
        <taxon>Malvales</taxon>
        <taxon>Malvaceae</taxon>
        <taxon>Malvoideae</taxon>
        <taxon>Gossypium</taxon>
    </lineage>
</organism>
<dbReference type="GO" id="GO:0009535">
    <property type="term" value="C:chloroplast thylakoid membrane"/>
    <property type="evidence" value="ECO:0007669"/>
    <property type="project" value="TreeGrafter"/>
</dbReference>
<feature type="region of interest" description="Disordered" evidence="1">
    <location>
        <begin position="1"/>
        <end position="20"/>
    </location>
</feature>
<evidence type="ECO:0000256" key="1">
    <source>
        <dbReference type="SAM" id="MobiDB-lite"/>
    </source>
</evidence>
<dbReference type="OrthoDB" id="1716611at2759"/>
<dbReference type="GO" id="GO:0009941">
    <property type="term" value="C:chloroplast envelope"/>
    <property type="evidence" value="ECO:0007669"/>
    <property type="project" value="TreeGrafter"/>
</dbReference>
<evidence type="ECO:0000256" key="2">
    <source>
        <dbReference type="SAM" id="Phobius"/>
    </source>
</evidence>
<protein>
    <recommendedName>
        <fullName evidence="3">Armadillo-like repeats domain-containing protein</fullName>
    </recommendedName>
</protein>
<keyword evidence="2" id="KW-1133">Transmembrane helix</keyword>
<dbReference type="PANTHER" id="PTHR36793:SF1">
    <property type="entry name" value="RIBOSOMAL RNA SMALL SUBUNIT METHYLTRANSFERASE J"/>
    <property type="match status" value="1"/>
</dbReference>
<feature type="compositionally biased region" description="Basic and acidic residues" evidence="1">
    <location>
        <begin position="411"/>
        <end position="432"/>
    </location>
</feature>
<sequence length="432" mass="47880">MASIASSSSSSSSSSFTFTASSPFLSRPKLGTHPFPPALLSIPRLTPRKTPNLSLSLTTAAATSKSGGENAVPSKNPKETKKEVVEEEEVEVEEELPWIQEKALDLVEFTGSVTQAIPGPRVGTSSLPWILAVPLAYAGITFVIALVKTVKKFTSPRHQRKKLVNKNAMLCKSIDELFQQGSDAVDNSALKGLVQKVRPITLQPIYIYIERERESSQEWNPKAKLLGLFIFLELLTGFSVEEILRKYIRYSLNEKPWSADLISSLIQLRKASMLDDSQIAEILNDISRRIVREKGNFYVGLGFKVAFDTFSYHSVSFYVIYLPGSVLYPTLIIFLYCSGPVVMDMSGFTEKGFKRKLAVQGLFGKVLYLSELPEFCSRDSSLIVKEIFGVTDEDADKLRLHTFSEAGDMDSLEKMVDGSNSEDSHEDSADAV</sequence>
<keyword evidence="2" id="KW-0472">Membrane</keyword>
<feature type="region of interest" description="Disordered" evidence="1">
    <location>
        <begin position="410"/>
        <end position="432"/>
    </location>
</feature>
<proteinExistence type="predicted"/>
<evidence type="ECO:0000313" key="4">
    <source>
        <dbReference type="EMBL" id="MBA0738950.1"/>
    </source>
</evidence>
<feature type="region of interest" description="Disordered" evidence="1">
    <location>
        <begin position="36"/>
        <end position="89"/>
    </location>
</feature>
<feature type="transmembrane region" description="Helical" evidence="2">
    <location>
        <begin position="127"/>
        <end position="147"/>
    </location>
</feature>
<evidence type="ECO:0000313" key="5">
    <source>
        <dbReference type="Proteomes" id="UP000593579"/>
    </source>
</evidence>
<feature type="compositionally biased region" description="Low complexity" evidence="1">
    <location>
        <begin position="53"/>
        <end position="64"/>
    </location>
</feature>
<dbReference type="InterPro" id="IPR055241">
    <property type="entry name" value="Armadillo_rpt_dom"/>
</dbReference>
<dbReference type="AlphaFoldDB" id="A0A7J9BRY8"/>
<dbReference type="Pfam" id="PF22915">
    <property type="entry name" value="ARMH5"/>
    <property type="match status" value="2"/>
</dbReference>
<name>A0A7J9BRY8_GOSGO</name>
<feature type="domain" description="Armadillo-like repeats" evidence="3">
    <location>
        <begin position="236"/>
        <end position="297"/>
    </location>
</feature>